<dbReference type="InterPro" id="IPR020929">
    <property type="entry name" value="Ribosomal_uL5_CS"/>
</dbReference>
<evidence type="ECO:0000256" key="2">
    <source>
        <dbReference type="ARBA" id="ARBA00022980"/>
    </source>
</evidence>
<dbReference type="InterPro" id="IPR031310">
    <property type="entry name" value="Ribosomal_uL5_N"/>
</dbReference>
<protein>
    <recommendedName>
        <fullName evidence="4 5">Large ribosomal subunit protein uL5</fullName>
    </recommendedName>
</protein>
<keyword evidence="5" id="KW-0694">RNA-binding</keyword>
<dbReference type="GO" id="GO:0003735">
    <property type="term" value="F:structural constituent of ribosome"/>
    <property type="evidence" value="ECO:0007669"/>
    <property type="project" value="InterPro"/>
</dbReference>
<dbReference type="FunFam" id="3.30.1440.10:FF:000001">
    <property type="entry name" value="50S ribosomal protein L5"/>
    <property type="match status" value="1"/>
</dbReference>
<gene>
    <name evidence="5" type="primary">rplE</name>
    <name evidence="9" type="ordered locus">Spico_1704</name>
</gene>
<feature type="domain" description="Large ribosomal subunit protein uL5 N-terminal" evidence="7">
    <location>
        <begin position="29"/>
        <end position="85"/>
    </location>
</feature>
<evidence type="ECO:0000256" key="6">
    <source>
        <dbReference type="RuleBase" id="RU003930"/>
    </source>
</evidence>
<dbReference type="EMBL" id="CP002659">
    <property type="protein sequence ID" value="AEC02902.1"/>
    <property type="molecule type" value="Genomic_DNA"/>
</dbReference>
<evidence type="ECO:0000313" key="9">
    <source>
        <dbReference type="EMBL" id="AEC02902.1"/>
    </source>
</evidence>
<name>F4GL70_PARC1</name>
<comment type="function">
    <text evidence="5">This is 1 of the proteins that bind and probably mediate the attachment of the 5S RNA into the large ribosomal subunit, where it forms part of the central protuberance. In the 70S ribosome it contacts protein S13 of the 30S subunit (bridge B1b), connecting the 2 subunits; this bridge is implicated in subunit movement. Contacts the P site tRNA; the 5S rRNA and some of its associated proteins might help stabilize positioning of ribosome-bound tRNAs.</text>
</comment>
<evidence type="ECO:0000256" key="5">
    <source>
        <dbReference type="HAMAP-Rule" id="MF_01333"/>
    </source>
</evidence>
<dbReference type="GO" id="GO:0005840">
    <property type="term" value="C:ribosome"/>
    <property type="evidence" value="ECO:0007669"/>
    <property type="project" value="UniProtKB-KW"/>
</dbReference>
<comment type="subunit">
    <text evidence="5">Part of the 50S ribosomal subunit; part of the 5S rRNA/L5/L18/L25 subcomplex. Contacts the 5S rRNA and the P site tRNA. Forms a bridge to the 30S subunit in the 70S ribosome.</text>
</comment>
<organism evidence="9 10">
    <name type="scientific">Parasphaerochaeta coccoides (strain ATCC BAA-1237 / DSM 17374 / SPN1)</name>
    <name type="common">Sphaerochaeta coccoides</name>
    <dbReference type="NCBI Taxonomy" id="760011"/>
    <lineage>
        <taxon>Bacteria</taxon>
        <taxon>Pseudomonadati</taxon>
        <taxon>Spirochaetota</taxon>
        <taxon>Spirochaetia</taxon>
        <taxon>Spirochaetales</taxon>
        <taxon>Sphaerochaetaceae</taxon>
        <taxon>Parasphaerochaeta</taxon>
    </lineage>
</organism>
<evidence type="ECO:0000256" key="1">
    <source>
        <dbReference type="ARBA" id="ARBA00008553"/>
    </source>
</evidence>
<evidence type="ECO:0000259" key="8">
    <source>
        <dbReference type="Pfam" id="PF00673"/>
    </source>
</evidence>
<dbReference type="InterPro" id="IPR022803">
    <property type="entry name" value="Ribosomal_uL5_dom_sf"/>
</dbReference>
<dbReference type="STRING" id="760011.Spico_1704"/>
<dbReference type="HAMAP" id="MF_01333_B">
    <property type="entry name" value="Ribosomal_uL5_B"/>
    <property type="match status" value="1"/>
</dbReference>
<dbReference type="GO" id="GO:0006412">
    <property type="term" value="P:translation"/>
    <property type="evidence" value="ECO:0007669"/>
    <property type="project" value="UniProtKB-UniRule"/>
</dbReference>
<dbReference type="GO" id="GO:0000049">
    <property type="term" value="F:tRNA binding"/>
    <property type="evidence" value="ECO:0007669"/>
    <property type="project" value="UniProtKB-UniRule"/>
</dbReference>
<dbReference type="HOGENOM" id="CLU_061015_2_1_12"/>
<reference evidence="9 10" key="2">
    <citation type="journal article" date="2012" name="Stand. Genomic Sci.">
        <title>Complete genome sequence of the termite hindgut bacterium Spirochaeta coccoides type strain (SPN1(T)), reclassification in the genus Sphaerochaeta as Sphaerochaeta coccoides comb. nov. and emendations of the family Spirochaetaceae and the genus Sphaerochaeta.</title>
        <authorList>
            <person name="Abt B."/>
            <person name="Han C."/>
            <person name="Scheuner C."/>
            <person name="Lu M."/>
            <person name="Lapidus A."/>
            <person name="Nolan M."/>
            <person name="Lucas S."/>
            <person name="Hammon N."/>
            <person name="Deshpande S."/>
            <person name="Cheng J.F."/>
            <person name="Tapia R."/>
            <person name="Goodwin L.A."/>
            <person name="Pitluck S."/>
            <person name="Liolios K."/>
            <person name="Pagani I."/>
            <person name="Ivanova N."/>
            <person name="Mavromatis K."/>
            <person name="Mikhailova N."/>
            <person name="Huntemann M."/>
            <person name="Pati A."/>
            <person name="Chen A."/>
            <person name="Palaniappan K."/>
            <person name="Land M."/>
            <person name="Hauser L."/>
            <person name="Brambilla E.M."/>
            <person name="Rohde M."/>
            <person name="Spring S."/>
            <person name="Gronow S."/>
            <person name="Goker M."/>
            <person name="Woyke T."/>
            <person name="Bristow J."/>
            <person name="Eisen J.A."/>
            <person name="Markowitz V."/>
            <person name="Hugenholtz P."/>
            <person name="Kyrpides N.C."/>
            <person name="Klenk H.P."/>
            <person name="Detter J.C."/>
        </authorList>
    </citation>
    <scope>NUCLEOTIDE SEQUENCE [LARGE SCALE GENOMIC DNA]</scope>
    <source>
        <strain evidence="10">ATCC BAA-1237 / DSM 17374 / SPN1</strain>
    </source>
</reference>
<dbReference type="RefSeq" id="WP_013740295.1">
    <property type="nucleotide sequence ID" value="NC_015436.1"/>
</dbReference>
<dbReference type="NCBIfam" id="NF000585">
    <property type="entry name" value="PRK00010.1"/>
    <property type="match status" value="1"/>
</dbReference>
<accession>F4GL70</accession>
<keyword evidence="5" id="KW-0699">rRNA-binding</keyword>
<keyword evidence="5" id="KW-0820">tRNA-binding</keyword>
<dbReference type="InterPro" id="IPR031309">
    <property type="entry name" value="Ribosomal_uL5_C"/>
</dbReference>
<dbReference type="PIRSF" id="PIRSF002161">
    <property type="entry name" value="Ribosomal_L5"/>
    <property type="match status" value="1"/>
</dbReference>
<dbReference type="SUPFAM" id="SSF55282">
    <property type="entry name" value="RL5-like"/>
    <property type="match status" value="1"/>
</dbReference>
<dbReference type="KEGG" id="scc:Spico_1704"/>
<dbReference type="Proteomes" id="UP000007939">
    <property type="component" value="Chromosome"/>
</dbReference>
<comment type="similarity">
    <text evidence="1 5 6">Belongs to the universal ribosomal protein uL5 family.</text>
</comment>
<keyword evidence="2 5" id="KW-0689">Ribosomal protein</keyword>
<keyword evidence="10" id="KW-1185">Reference proteome</keyword>
<keyword evidence="3 5" id="KW-0687">Ribonucleoprotein</keyword>
<dbReference type="InterPro" id="IPR020930">
    <property type="entry name" value="Ribosomal_uL5_bac-type"/>
</dbReference>
<reference evidence="10" key="1">
    <citation type="submission" date="2011-04" db="EMBL/GenBank/DDBJ databases">
        <title>The complete genome of Spirochaeta coccoides DSM 17374.</title>
        <authorList>
            <person name="Lucas S."/>
            <person name="Copeland A."/>
            <person name="Lapidus A."/>
            <person name="Bruce D."/>
            <person name="Goodwin L."/>
            <person name="Pitluck S."/>
            <person name="Peters L."/>
            <person name="Kyrpides N."/>
            <person name="Mavromatis K."/>
            <person name="Pagani I."/>
            <person name="Ivanova N."/>
            <person name="Ovchinnikova G."/>
            <person name="Lu M."/>
            <person name="Detter J.C."/>
            <person name="Tapia R."/>
            <person name="Han C."/>
            <person name="Land M."/>
            <person name="Hauser L."/>
            <person name="Markowitz V."/>
            <person name="Cheng J.-F."/>
            <person name="Hugenholtz P."/>
            <person name="Woyke T."/>
            <person name="Wu D."/>
            <person name="Spring S."/>
            <person name="Schroeder M."/>
            <person name="Brambilla E."/>
            <person name="Klenk H.-P."/>
            <person name="Eisen J.A."/>
        </authorList>
    </citation>
    <scope>NUCLEOTIDE SEQUENCE [LARGE SCALE GENOMIC DNA]</scope>
    <source>
        <strain evidence="10">ATCC BAA-1237 / DSM 17374 / SPN1</strain>
    </source>
</reference>
<feature type="domain" description="Large ribosomal subunit protein uL5 C-terminal" evidence="8">
    <location>
        <begin position="89"/>
        <end position="182"/>
    </location>
</feature>
<dbReference type="InterPro" id="IPR002132">
    <property type="entry name" value="Ribosomal_uL5"/>
</dbReference>
<sequence>MAEKFIPNFKTKYCETVAPELFKEFGYKSVMQVPRLEKITVSVGVGEAVANKKLLDVAVKELEQITGQHVVKTRARKSIANFKVREGQEIGAMVTLRGDNMWYFLERLIMLALPRVKDFHGVKPNAFDGRGNYSLGITEQIIFPEIDFDKIERISGLNVAIVTTAKTDEEGHALLKKLGMPFSK</sequence>
<dbReference type="GO" id="GO:0019843">
    <property type="term" value="F:rRNA binding"/>
    <property type="evidence" value="ECO:0007669"/>
    <property type="project" value="UniProtKB-UniRule"/>
</dbReference>
<evidence type="ECO:0000256" key="3">
    <source>
        <dbReference type="ARBA" id="ARBA00023274"/>
    </source>
</evidence>
<dbReference type="Pfam" id="PF00281">
    <property type="entry name" value="Ribosomal_L5"/>
    <property type="match status" value="1"/>
</dbReference>
<dbReference type="PROSITE" id="PS00358">
    <property type="entry name" value="RIBOSOMAL_L5"/>
    <property type="match status" value="1"/>
</dbReference>
<dbReference type="PANTHER" id="PTHR11994">
    <property type="entry name" value="60S RIBOSOMAL PROTEIN L11-RELATED"/>
    <property type="match status" value="1"/>
</dbReference>
<dbReference type="eggNOG" id="COG0094">
    <property type="taxonomic scope" value="Bacteria"/>
</dbReference>
<proteinExistence type="inferred from homology"/>
<dbReference type="GO" id="GO:1990904">
    <property type="term" value="C:ribonucleoprotein complex"/>
    <property type="evidence" value="ECO:0007669"/>
    <property type="project" value="UniProtKB-KW"/>
</dbReference>
<evidence type="ECO:0000259" key="7">
    <source>
        <dbReference type="Pfam" id="PF00281"/>
    </source>
</evidence>
<dbReference type="Gene3D" id="3.30.1440.10">
    <property type="match status" value="1"/>
</dbReference>
<evidence type="ECO:0000256" key="4">
    <source>
        <dbReference type="ARBA" id="ARBA00035245"/>
    </source>
</evidence>
<evidence type="ECO:0000313" key="10">
    <source>
        <dbReference type="Proteomes" id="UP000007939"/>
    </source>
</evidence>
<dbReference type="OrthoDB" id="9806626at2"/>
<dbReference type="AlphaFoldDB" id="F4GL70"/>
<dbReference type="Pfam" id="PF00673">
    <property type="entry name" value="Ribosomal_L5_C"/>
    <property type="match status" value="1"/>
</dbReference>